<sequence>MTDHEQAKAALAALAEGEPERREGSATGQRHRRVQGRPKDSVPDRTDAPESMPRNADRAGEHATYRTVIQRAVAATDDLDAAAEFVESVGLERLEAAVETAEHEVSGLADDGREALAAFERFRVAAEGPVHG</sequence>
<keyword evidence="3" id="KW-1185">Reference proteome</keyword>
<gene>
    <name evidence="2" type="ORF">NDI56_00745</name>
</gene>
<dbReference type="Proteomes" id="UP001259659">
    <property type="component" value="Unassembled WGS sequence"/>
</dbReference>
<dbReference type="InterPro" id="IPR058272">
    <property type="entry name" value="DUF7966"/>
</dbReference>
<dbReference type="Pfam" id="PF25920">
    <property type="entry name" value="DUF7966"/>
    <property type="match status" value="1"/>
</dbReference>
<name>A0ABU2F852_9EURY</name>
<comment type="caution">
    <text evidence="2">The sequence shown here is derived from an EMBL/GenBank/DDBJ whole genome shotgun (WGS) entry which is preliminary data.</text>
</comment>
<feature type="compositionally biased region" description="Basic and acidic residues" evidence="1">
    <location>
        <begin position="37"/>
        <end position="48"/>
    </location>
</feature>
<protein>
    <submittedName>
        <fullName evidence="2">Uncharacterized protein</fullName>
    </submittedName>
</protein>
<dbReference type="RefSeq" id="WP_310917493.1">
    <property type="nucleotide sequence ID" value="NZ_JAMQON010000001.1"/>
</dbReference>
<proteinExistence type="predicted"/>
<evidence type="ECO:0000313" key="3">
    <source>
        <dbReference type="Proteomes" id="UP001259659"/>
    </source>
</evidence>
<organism evidence="2 3">
    <name type="scientific">Haloarcula saliterrae</name>
    <dbReference type="NCBI Taxonomy" id="2950534"/>
    <lineage>
        <taxon>Archaea</taxon>
        <taxon>Methanobacteriati</taxon>
        <taxon>Methanobacteriota</taxon>
        <taxon>Stenosarchaea group</taxon>
        <taxon>Halobacteria</taxon>
        <taxon>Halobacteriales</taxon>
        <taxon>Haloarculaceae</taxon>
        <taxon>Haloarcula</taxon>
    </lineage>
</organism>
<feature type="region of interest" description="Disordered" evidence="1">
    <location>
        <begin position="1"/>
        <end position="63"/>
    </location>
</feature>
<reference evidence="2 3" key="1">
    <citation type="submission" date="2022-06" db="EMBL/GenBank/DDBJ databases">
        <title>Haloarcula sp. a new haloarchaeum isolate from saline soil.</title>
        <authorList>
            <person name="Strakova D."/>
            <person name="Galisteo C."/>
            <person name="Sanchez-Porro C."/>
            <person name="Ventosa A."/>
        </authorList>
    </citation>
    <scope>NUCLEOTIDE SEQUENCE [LARGE SCALE GENOMIC DNA]</scope>
    <source>
        <strain evidence="2 3">S1CR25-12</strain>
    </source>
</reference>
<evidence type="ECO:0000313" key="2">
    <source>
        <dbReference type="EMBL" id="MDS0257930.1"/>
    </source>
</evidence>
<accession>A0ABU2F852</accession>
<evidence type="ECO:0000256" key="1">
    <source>
        <dbReference type="SAM" id="MobiDB-lite"/>
    </source>
</evidence>
<dbReference type="EMBL" id="JAMQON010000001">
    <property type="protein sequence ID" value="MDS0257930.1"/>
    <property type="molecule type" value="Genomic_DNA"/>
</dbReference>